<dbReference type="RefSeq" id="WP_064031362.1">
    <property type="nucleotide sequence ID" value="NZ_LUUK01000217.1"/>
</dbReference>
<evidence type="ECO:0000313" key="1">
    <source>
        <dbReference type="EMBL" id="OAI12753.1"/>
    </source>
</evidence>
<name>A0A177N5K4_9GAMM</name>
<sequence length="71" mass="8148">MTQAEAVWTFLTDLKHRRETAKRLEELARSNPEAVVTFIEALPANWSCQDDSETDLIKRLYAIALQSIADR</sequence>
<proteinExistence type="predicted"/>
<protein>
    <submittedName>
        <fullName evidence="1">Uncharacterized protein</fullName>
    </submittedName>
</protein>
<keyword evidence="2" id="KW-1185">Reference proteome</keyword>
<dbReference type="OrthoDB" id="5572720at2"/>
<evidence type="ECO:0000313" key="2">
    <source>
        <dbReference type="Proteomes" id="UP000077628"/>
    </source>
</evidence>
<dbReference type="EMBL" id="LUUK01000217">
    <property type="protein sequence ID" value="OAI12753.1"/>
    <property type="molecule type" value="Genomic_DNA"/>
</dbReference>
<accession>A0A177N5K4</accession>
<dbReference type="Proteomes" id="UP000077628">
    <property type="component" value="Unassembled WGS sequence"/>
</dbReference>
<organism evidence="1 2">
    <name type="scientific">Methylomonas koyamae</name>
    <dbReference type="NCBI Taxonomy" id="702114"/>
    <lineage>
        <taxon>Bacteria</taxon>
        <taxon>Pseudomonadati</taxon>
        <taxon>Pseudomonadota</taxon>
        <taxon>Gammaproteobacteria</taxon>
        <taxon>Methylococcales</taxon>
        <taxon>Methylococcaceae</taxon>
        <taxon>Methylomonas</taxon>
    </lineage>
</organism>
<reference evidence="2" key="1">
    <citation type="submission" date="2016-03" db="EMBL/GenBank/DDBJ databases">
        <authorList>
            <person name="Heylen K."/>
            <person name="De Vos P."/>
            <person name="Vekeman B."/>
        </authorList>
    </citation>
    <scope>NUCLEOTIDE SEQUENCE [LARGE SCALE GENOMIC DNA]</scope>
    <source>
        <strain evidence="2">R-45383</strain>
    </source>
</reference>
<gene>
    <name evidence="1" type="ORF">A1355_14020</name>
</gene>
<comment type="caution">
    <text evidence="1">The sequence shown here is derived from an EMBL/GenBank/DDBJ whole genome shotgun (WGS) entry which is preliminary data.</text>
</comment>
<dbReference type="AlphaFoldDB" id="A0A177N5K4"/>